<name>A0A1I3HU80_9PLAN</name>
<comment type="similarity">
    <text evidence="1 2">Belongs to the anti-sigma-factor antagonist family.</text>
</comment>
<dbReference type="Gene3D" id="3.30.750.24">
    <property type="entry name" value="STAS domain"/>
    <property type="match status" value="1"/>
</dbReference>
<dbReference type="SUPFAM" id="SSF52091">
    <property type="entry name" value="SpoIIaa-like"/>
    <property type="match status" value="1"/>
</dbReference>
<dbReference type="EMBL" id="FOQD01000008">
    <property type="protein sequence ID" value="SFI39193.1"/>
    <property type="molecule type" value="Genomic_DNA"/>
</dbReference>
<dbReference type="Proteomes" id="UP000199518">
    <property type="component" value="Unassembled WGS sequence"/>
</dbReference>
<evidence type="ECO:0000256" key="2">
    <source>
        <dbReference type="RuleBase" id="RU003749"/>
    </source>
</evidence>
<dbReference type="PROSITE" id="PS50801">
    <property type="entry name" value="STAS"/>
    <property type="match status" value="1"/>
</dbReference>
<evidence type="ECO:0000313" key="5">
    <source>
        <dbReference type="Proteomes" id="UP000199518"/>
    </source>
</evidence>
<dbReference type="Pfam" id="PF01740">
    <property type="entry name" value="STAS"/>
    <property type="match status" value="1"/>
</dbReference>
<dbReference type="OrthoDB" id="287590at2"/>
<protein>
    <recommendedName>
        <fullName evidence="2">Anti-sigma factor antagonist</fullName>
    </recommendedName>
</protein>
<dbReference type="AlphaFoldDB" id="A0A1I3HU80"/>
<sequence>MSAGQRRLDIEQIGDVTVAKFVDKKILDENNIQVIGNQLFGLVEEDGRKKIILDFSNVEYLSSAALGKLITMDKKVKSAGGKLRLCTIRPDIYEVFAITRLNKLFDIRDDQQAALAGF</sequence>
<dbReference type="STRING" id="1576369.SAMN05421753_108193"/>
<dbReference type="InterPro" id="IPR036513">
    <property type="entry name" value="STAS_dom_sf"/>
</dbReference>
<reference evidence="5" key="1">
    <citation type="submission" date="2016-10" db="EMBL/GenBank/DDBJ databases">
        <authorList>
            <person name="Varghese N."/>
            <person name="Submissions S."/>
        </authorList>
    </citation>
    <scope>NUCLEOTIDE SEQUENCE [LARGE SCALE GENOMIC DNA]</scope>
    <source>
        <strain evidence="5">DSM 26348</strain>
    </source>
</reference>
<dbReference type="NCBIfam" id="TIGR00377">
    <property type="entry name" value="ant_ant_sig"/>
    <property type="match status" value="1"/>
</dbReference>
<dbReference type="GO" id="GO:0043856">
    <property type="term" value="F:anti-sigma factor antagonist activity"/>
    <property type="evidence" value="ECO:0007669"/>
    <property type="project" value="InterPro"/>
</dbReference>
<keyword evidence="5" id="KW-1185">Reference proteome</keyword>
<dbReference type="PANTHER" id="PTHR33495">
    <property type="entry name" value="ANTI-SIGMA FACTOR ANTAGONIST TM_1081-RELATED-RELATED"/>
    <property type="match status" value="1"/>
</dbReference>
<evidence type="ECO:0000259" key="3">
    <source>
        <dbReference type="PROSITE" id="PS50801"/>
    </source>
</evidence>
<feature type="domain" description="STAS" evidence="3">
    <location>
        <begin position="27"/>
        <end position="118"/>
    </location>
</feature>
<dbReference type="PANTHER" id="PTHR33495:SF2">
    <property type="entry name" value="ANTI-SIGMA FACTOR ANTAGONIST TM_1081-RELATED"/>
    <property type="match status" value="1"/>
</dbReference>
<organism evidence="4 5">
    <name type="scientific">Planctomicrobium piriforme</name>
    <dbReference type="NCBI Taxonomy" id="1576369"/>
    <lineage>
        <taxon>Bacteria</taxon>
        <taxon>Pseudomonadati</taxon>
        <taxon>Planctomycetota</taxon>
        <taxon>Planctomycetia</taxon>
        <taxon>Planctomycetales</taxon>
        <taxon>Planctomycetaceae</taxon>
        <taxon>Planctomicrobium</taxon>
    </lineage>
</organism>
<gene>
    <name evidence="4" type="ORF">SAMN05421753_108193</name>
</gene>
<evidence type="ECO:0000256" key="1">
    <source>
        <dbReference type="ARBA" id="ARBA00009013"/>
    </source>
</evidence>
<dbReference type="CDD" id="cd07043">
    <property type="entry name" value="STAS_anti-anti-sigma_factors"/>
    <property type="match status" value="1"/>
</dbReference>
<dbReference type="InterPro" id="IPR002645">
    <property type="entry name" value="STAS_dom"/>
</dbReference>
<evidence type="ECO:0000313" key="4">
    <source>
        <dbReference type="EMBL" id="SFI39193.1"/>
    </source>
</evidence>
<proteinExistence type="inferred from homology"/>
<accession>A0A1I3HU80</accession>
<dbReference type="InterPro" id="IPR003658">
    <property type="entry name" value="Anti-sigma_ant"/>
</dbReference>
<dbReference type="RefSeq" id="WP_092050520.1">
    <property type="nucleotide sequence ID" value="NZ_FOQD01000008.1"/>
</dbReference>